<proteinExistence type="predicted"/>
<dbReference type="EMBL" id="JPQT01000106">
    <property type="protein sequence ID" value="KFE51109.1"/>
    <property type="molecule type" value="Genomic_DNA"/>
</dbReference>
<evidence type="ECO:0000313" key="1">
    <source>
        <dbReference type="EMBL" id="KFE51109.1"/>
    </source>
</evidence>
<sequence>MLKMTVATARKIADISAKPGVSHRTQFILIQHAVRNLVRHRKEIWSERRVFRREAAILQASMPTATHQIEELKAKADSHRAAEMDGIKPVLIGIGQMVLHDREGAYDALGFDGVCDLIGVNPVHRASIDLRGGARGLAELIYVSRMENSSGPNPDGWGEGGPLYEACFAATCHWIRTAPKEDLPDLFGPGSPFAGVKLVQVKAEVLH</sequence>
<gene>
    <name evidence="1" type="ORF">IV02_13965</name>
</gene>
<organism evidence="1 2">
    <name type="scientific">Pseudomonas syringae</name>
    <dbReference type="NCBI Taxonomy" id="317"/>
    <lineage>
        <taxon>Bacteria</taxon>
        <taxon>Pseudomonadati</taxon>
        <taxon>Pseudomonadota</taxon>
        <taxon>Gammaproteobacteria</taxon>
        <taxon>Pseudomonadales</taxon>
        <taxon>Pseudomonadaceae</taxon>
        <taxon>Pseudomonas</taxon>
    </lineage>
</organism>
<accession>A0A085V6P6</accession>
<protein>
    <submittedName>
        <fullName evidence="1">Uncharacterized protein</fullName>
    </submittedName>
</protein>
<comment type="caution">
    <text evidence="1">The sequence shown here is derived from an EMBL/GenBank/DDBJ whole genome shotgun (WGS) entry which is preliminary data.</text>
</comment>
<dbReference type="PATRIC" id="fig|317.174.peg.2864"/>
<dbReference type="AlphaFoldDB" id="A0A085V6P6"/>
<dbReference type="Proteomes" id="UP000028643">
    <property type="component" value="Unassembled WGS sequence"/>
</dbReference>
<reference evidence="1 2" key="1">
    <citation type="submission" date="2014-07" db="EMBL/GenBank/DDBJ databases">
        <title>Draft Genome Sequences of Environmental Pseudomonas syringae strains.</title>
        <authorList>
            <person name="Baltrus D.A."/>
            <person name="Berge O."/>
            <person name="Morris C."/>
        </authorList>
    </citation>
    <scope>NUCLEOTIDE SEQUENCE [LARGE SCALE GENOMIC DNA]</scope>
    <source>
        <strain evidence="1 2">CEB003</strain>
    </source>
</reference>
<dbReference type="RefSeq" id="WP_052028513.1">
    <property type="nucleotide sequence ID" value="NZ_JPQT01000106.1"/>
</dbReference>
<name>A0A085V6P6_PSESX</name>
<evidence type="ECO:0000313" key="2">
    <source>
        <dbReference type="Proteomes" id="UP000028643"/>
    </source>
</evidence>